<feature type="active site" evidence="5">
    <location>
        <position position="72"/>
    </location>
</feature>
<dbReference type="GO" id="GO:0043418">
    <property type="term" value="P:homocysteine catabolic process"/>
    <property type="evidence" value="ECO:0007669"/>
    <property type="project" value="TreeGrafter"/>
</dbReference>
<dbReference type="Proteomes" id="UP000004946">
    <property type="component" value="Chromosome"/>
</dbReference>
<evidence type="ECO:0000256" key="4">
    <source>
        <dbReference type="PIRNR" id="PIRNR005700"/>
    </source>
</evidence>
<comment type="caution">
    <text evidence="6">The sequence shown here is derived from an EMBL/GenBank/DDBJ whole genome shotgun (WGS) entry which is preliminary data.</text>
</comment>
<dbReference type="EMBL" id="AEON01000001">
    <property type="protein sequence ID" value="EFT83320.1"/>
    <property type="molecule type" value="Genomic_DNA"/>
</dbReference>
<gene>
    <name evidence="6" type="ORF">HMPREF0620_0325</name>
</gene>
<dbReference type="CDD" id="cd00585">
    <property type="entry name" value="Peptidase_C1B"/>
    <property type="match status" value="1"/>
</dbReference>
<dbReference type="GO" id="GO:0070005">
    <property type="term" value="F:cysteine-type aminopeptidase activity"/>
    <property type="evidence" value="ECO:0007669"/>
    <property type="project" value="InterPro"/>
</dbReference>
<keyword evidence="7" id="KW-1185">Reference proteome</keyword>
<dbReference type="PANTHER" id="PTHR10363:SF2">
    <property type="entry name" value="BLEOMYCIN HYDROLASE"/>
    <property type="match status" value="1"/>
</dbReference>
<reference evidence="6 7" key="1">
    <citation type="submission" date="2010-12" db="EMBL/GenBank/DDBJ databases">
        <authorList>
            <person name="Muzny D."/>
            <person name="Qin X."/>
            <person name="Buhay C."/>
            <person name="Dugan-Rocha S."/>
            <person name="Ding Y."/>
            <person name="Chen G."/>
            <person name="Hawes A."/>
            <person name="Holder M."/>
            <person name="Jhangiani S."/>
            <person name="Johnson A."/>
            <person name="Khan Z."/>
            <person name="Li Z."/>
            <person name="Liu W."/>
            <person name="Liu X."/>
            <person name="Perez L."/>
            <person name="Shen H."/>
            <person name="Wang Q."/>
            <person name="Watt J."/>
            <person name="Xi L."/>
            <person name="Xin Y."/>
            <person name="Zhou J."/>
            <person name="Deng J."/>
            <person name="Jiang H."/>
            <person name="Liu Y."/>
            <person name="Qu J."/>
            <person name="Song X.-Z."/>
            <person name="Zhang L."/>
            <person name="Villasana D."/>
            <person name="Johnson A."/>
            <person name="Liu J."/>
            <person name="Liyanage D."/>
            <person name="Lorensuhewa L."/>
            <person name="Robinson T."/>
            <person name="Song A."/>
            <person name="Song B.-B."/>
            <person name="Dinh H."/>
            <person name="Thornton R."/>
            <person name="Coyle M."/>
            <person name="Francisco L."/>
            <person name="Jackson L."/>
            <person name="Javaid M."/>
            <person name="Korchina V."/>
            <person name="Kovar C."/>
            <person name="Mata R."/>
            <person name="Mathew T."/>
            <person name="Ngo R."/>
            <person name="Nguyen L."/>
            <person name="Nguyen N."/>
            <person name="Okwuonu G."/>
            <person name="Ongeri F."/>
            <person name="Pham C."/>
            <person name="Simmons D."/>
            <person name="Wilczek-Boney K."/>
            <person name="Hale W."/>
            <person name="Jakkamsetti A."/>
            <person name="Pham P."/>
            <person name="Ruth R."/>
            <person name="San Lucas F."/>
            <person name="Warren J."/>
            <person name="Zhang J."/>
            <person name="Zhao Z."/>
            <person name="Zhou C."/>
            <person name="Zhu D."/>
            <person name="Lee S."/>
            <person name="Bess C."/>
            <person name="Blankenburg K."/>
            <person name="Forbes L."/>
            <person name="Fu Q."/>
            <person name="Gubbala S."/>
            <person name="Hirani K."/>
            <person name="Jayaseelan J.C."/>
            <person name="Lara F."/>
            <person name="Munidasa M."/>
            <person name="Palculict T."/>
            <person name="Patil S."/>
            <person name="Pu L.-L."/>
            <person name="Saada N."/>
            <person name="Tang L."/>
            <person name="Weissenberger G."/>
            <person name="Zhu Y."/>
            <person name="Hemphill L."/>
            <person name="Shang Y."/>
            <person name="Youmans B."/>
            <person name="Ayvaz T."/>
            <person name="Ross M."/>
            <person name="Santibanez J."/>
            <person name="Aqrawi P."/>
            <person name="Gross S."/>
            <person name="Joshi V."/>
            <person name="Fowler G."/>
            <person name="Nazareth L."/>
            <person name="Reid J."/>
            <person name="Worley K."/>
            <person name="Petrosino J."/>
            <person name="Highlander S."/>
            <person name="Gibbs R."/>
        </authorList>
    </citation>
    <scope>NUCLEOTIDE SEQUENCE [LARGE SCALE GENOMIC DNA]</scope>
    <source>
        <strain evidence="6 7">DSM 10105</strain>
    </source>
</reference>
<dbReference type="eggNOG" id="COG3579">
    <property type="taxonomic scope" value="Bacteria"/>
</dbReference>
<dbReference type="RefSeq" id="WP_006288750.1">
    <property type="nucleotide sequence ID" value="NZ_AP012333.1"/>
</dbReference>
<evidence type="ECO:0000313" key="7">
    <source>
        <dbReference type="Proteomes" id="UP000004946"/>
    </source>
</evidence>
<keyword evidence="2 4" id="KW-0378">Hydrolase</keyword>
<dbReference type="PANTHER" id="PTHR10363">
    <property type="entry name" value="BLEOMYCIN HYDROLASE"/>
    <property type="match status" value="1"/>
</dbReference>
<dbReference type="PROSITE" id="PS00139">
    <property type="entry name" value="THIOL_PROTEASE_CYS"/>
    <property type="match status" value="1"/>
</dbReference>
<dbReference type="GO" id="GO:0009636">
    <property type="term" value="P:response to toxic substance"/>
    <property type="evidence" value="ECO:0007669"/>
    <property type="project" value="TreeGrafter"/>
</dbReference>
<dbReference type="InterPro" id="IPR004134">
    <property type="entry name" value="Peptidase_C1B"/>
</dbReference>
<dbReference type="HOGENOM" id="CLU_038600_0_1_11"/>
<dbReference type="SUPFAM" id="SSF54001">
    <property type="entry name" value="Cysteine proteinases"/>
    <property type="match status" value="1"/>
</dbReference>
<dbReference type="InterPro" id="IPR000169">
    <property type="entry name" value="Pept_cys_AS"/>
</dbReference>
<feature type="active site" evidence="5">
    <location>
        <position position="385"/>
    </location>
</feature>
<keyword evidence="1 4" id="KW-0645">Protease</keyword>
<keyword evidence="4" id="KW-0031">Aminopeptidase</keyword>
<feature type="active site" evidence="5">
    <location>
        <position position="363"/>
    </location>
</feature>
<evidence type="ECO:0000313" key="6">
    <source>
        <dbReference type="EMBL" id="EFT83320.1"/>
    </source>
</evidence>
<proteinExistence type="inferred from homology"/>
<dbReference type="GO" id="GO:0006508">
    <property type="term" value="P:proteolysis"/>
    <property type="evidence" value="ECO:0007669"/>
    <property type="project" value="UniProtKB-KW"/>
</dbReference>
<evidence type="ECO:0000256" key="2">
    <source>
        <dbReference type="ARBA" id="ARBA00022801"/>
    </source>
</evidence>
<dbReference type="PATRIC" id="fig|864564.6.peg.1389"/>
<organism evidence="6 7">
    <name type="scientific">Parascardovia denticolens DSM 10105 = JCM 12538</name>
    <dbReference type="NCBI Taxonomy" id="864564"/>
    <lineage>
        <taxon>Bacteria</taxon>
        <taxon>Bacillati</taxon>
        <taxon>Actinomycetota</taxon>
        <taxon>Actinomycetes</taxon>
        <taxon>Bifidobacteriales</taxon>
        <taxon>Bifidobacteriaceae</taxon>
        <taxon>Parascardovia</taxon>
    </lineage>
</organism>
<dbReference type="InterPro" id="IPR038765">
    <property type="entry name" value="Papain-like_cys_pep_sf"/>
</dbReference>
<dbReference type="Pfam" id="PF03051">
    <property type="entry name" value="Peptidase_C1_2"/>
    <property type="match status" value="1"/>
</dbReference>
<dbReference type="PIRSF" id="PIRSF005700">
    <property type="entry name" value="PepC"/>
    <property type="match status" value="1"/>
</dbReference>
<dbReference type="GO" id="GO:0005737">
    <property type="term" value="C:cytoplasm"/>
    <property type="evidence" value="ECO:0007669"/>
    <property type="project" value="TreeGrafter"/>
</dbReference>
<protein>
    <recommendedName>
        <fullName evidence="4">Aminopeptidase</fullName>
    </recommendedName>
</protein>
<dbReference type="Gene3D" id="3.90.70.10">
    <property type="entry name" value="Cysteine proteinases"/>
    <property type="match status" value="1"/>
</dbReference>
<accession>E6K0I2</accession>
<name>E6K0I2_PARDN</name>
<dbReference type="AlphaFoldDB" id="E6K0I2"/>
<evidence type="ECO:0000256" key="1">
    <source>
        <dbReference type="ARBA" id="ARBA00022670"/>
    </source>
</evidence>
<keyword evidence="3 4" id="KW-0788">Thiol protease</keyword>
<evidence type="ECO:0000256" key="5">
    <source>
        <dbReference type="PIRSR" id="PIRSR005700-1"/>
    </source>
</evidence>
<comment type="similarity">
    <text evidence="4">Belongs to the peptidase C1 family.</text>
</comment>
<evidence type="ECO:0000256" key="3">
    <source>
        <dbReference type="ARBA" id="ARBA00022807"/>
    </source>
</evidence>
<sequence>MTDFNPLDDSRLGALREEFDARPQNRLSMNAVTSSGISKVAHNYDRARLLQRRFSTVIDNGTVTNQKRSGRCWLFSSLNVARFVAKKNLGIKEFEFSQNYAMYFDKLERINYFLQDAAALVAAGEANDSRLIQFMLADVMGDGGQWTMAMNVYKKYGAVPKDLFPETESSSNTGEMNHQLRSVLHQAVARMFEDPSQSERIVKETLAAGHRILTIHLGTPPTEFDWEWTDDEGNFHRDGAMTPQEFWKKYVDAGLEDYVCLVDDPRKEHPKGQMIGIEHLGNVVGGTPTAYLNVDTAFMKDCARKIMVEQGIPVWFGADCHPMMDRTDGAWATDLFEYGRVYDYDFNLDKEERVRFGESAMSHAMAFTGVDVDEEGHTRRWRVENSWGSDIADKGYFTMDDPWFDEYVYEVAVPKSMLPAEYQDALTKPALMLPAWDPMGALA</sequence>
<dbReference type="KEGG" id="pdo:PSDT_1264"/>